<dbReference type="InterPro" id="IPR011047">
    <property type="entry name" value="Quinoprotein_ADH-like_sf"/>
</dbReference>
<dbReference type="SUPFAM" id="SSF50965">
    <property type="entry name" value="Galactose oxidase, central domain"/>
    <property type="match status" value="1"/>
</dbReference>
<feature type="repeat" description="WD" evidence="11">
    <location>
        <begin position="665"/>
        <end position="709"/>
    </location>
</feature>
<proteinExistence type="inferred from homology"/>
<dbReference type="SUPFAM" id="SSF50998">
    <property type="entry name" value="Quinoprotein alcohol dehydrogenase-like"/>
    <property type="match status" value="1"/>
</dbReference>
<comment type="subcellular location">
    <subcellularLocation>
        <location evidence="2">Cytoplasm</location>
    </subcellularLocation>
    <subcellularLocation>
        <location evidence="1">Nucleus</location>
    </subcellularLocation>
</comment>
<dbReference type="STRING" id="45354.A0A1L0BDP0"/>
<feature type="repeat" description="WD" evidence="11">
    <location>
        <begin position="617"/>
        <end position="652"/>
    </location>
</feature>
<dbReference type="InterPro" id="IPR037289">
    <property type="entry name" value="Elp2"/>
</dbReference>
<keyword evidence="6" id="KW-0963">Cytoplasm</keyword>
<feature type="repeat" description="WD" evidence="11">
    <location>
        <begin position="194"/>
        <end position="239"/>
    </location>
</feature>
<comment type="similarity">
    <text evidence="4">Belongs to the WD repeat ELP2 family.</text>
</comment>
<organism evidence="12 13">
    <name type="scientific">Sungouiella intermedia</name>
    <dbReference type="NCBI Taxonomy" id="45354"/>
    <lineage>
        <taxon>Eukaryota</taxon>
        <taxon>Fungi</taxon>
        <taxon>Dikarya</taxon>
        <taxon>Ascomycota</taxon>
        <taxon>Saccharomycotina</taxon>
        <taxon>Pichiomycetes</taxon>
        <taxon>Metschnikowiaceae</taxon>
        <taxon>Sungouiella</taxon>
    </lineage>
</organism>
<dbReference type="OrthoDB" id="27911at2759"/>
<evidence type="ECO:0000256" key="6">
    <source>
        <dbReference type="ARBA" id="ARBA00022490"/>
    </source>
</evidence>
<feature type="repeat" description="WD" evidence="11">
    <location>
        <begin position="55"/>
        <end position="87"/>
    </location>
</feature>
<evidence type="ECO:0000256" key="11">
    <source>
        <dbReference type="PROSITE-ProRule" id="PRU00221"/>
    </source>
</evidence>
<keyword evidence="8" id="KW-0819">tRNA processing</keyword>
<dbReference type="GO" id="GO:0005737">
    <property type="term" value="C:cytoplasm"/>
    <property type="evidence" value="ECO:0007669"/>
    <property type="project" value="UniProtKB-SubCell"/>
</dbReference>
<dbReference type="AlphaFoldDB" id="A0A1L0BDP0"/>
<evidence type="ECO:0000313" key="12">
    <source>
        <dbReference type="EMBL" id="SGZ49529.1"/>
    </source>
</evidence>
<dbReference type="GO" id="GO:0005634">
    <property type="term" value="C:nucleus"/>
    <property type="evidence" value="ECO:0007669"/>
    <property type="project" value="UniProtKB-SubCell"/>
</dbReference>
<dbReference type="EMBL" id="LT635757">
    <property type="protein sequence ID" value="SGZ49529.1"/>
    <property type="molecule type" value="Genomic_DNA"/>
</dbReference>
<evidence type="ECO:0000256" key="7">
    <source>
        <dbReference type="ARBA" id="ARBA00022574"/>
    </source>
</evidence>
<accession>A0A1L0BDP0</accession>
<dbReference type="InterPro" id="IPR001680">
    <property type="entry name" value="WD40_rpt"/>
</dbReference>
<evidence type="ECO:0000256" key="9">
    <source>
        <dbReference type="ARBA" id="ARBA00022737"/>
    </source>
</evidence>
<protein>
    <recommendedName>
        <fullName evidence="5">Elongator complex protein 2</fullName>
    </recommendedName>
</protein>
<dbReference type="InterPro" id="IPR020472">
    <property type="entry name" value="WD40_PAC1"/>
</dbReference>
<dbReference type="Proteomes" id="UP000182334">
    <property type="component" value="Chromosome II"/>
</dbReference>
<dbReference type="PROSITE" id="PS50082">
    <property type="entry name" value="WD_REPEATS_2"/>
    <property type="match status" value="4"/>
</dbReference>
<sequence>MTGPMSINQEAVFIGANRQGFVADTIPYLVAYGAGCNVALWNPLSAENKGVYHTLSHHTKEVTCVRFVPDSDLLISAGEDGTINIWKQYLENGQIKYKLHQSIHQEDCSITCMAVSDQIVVTGNSLGNIHIWQLINGSFESVHDFKVKFNFYPTTFALQKIHQRYLLAVGGTSNNIFIYSFDVNAINFSECASLAGHEDWIKCLSFVTEKDGLDYILASGSQDRYIRLWRLRLNEAIDDSDEDDLKLILLSNKQYKFAFGEGRAAFSSEALIMGHDDWVTGLQWNPSYTRKDSKASKKLQLLSLSADTALMIWEMDEESGIWISVSRLGELSIKGASTATGASGGFWSCLWFEDSTSGTQYILANGKTGSIRVYHSVEGAENTWEASLGVTGPVREVNDLVWSADGSYFMLTSLDQTTRLYAPWKINRDTETITWHEFARPQIHGYDMICLDNISPTKFVSGGDEKVLRVFEMTQSISAMLSKFCGIDLAAEDNSVLPEAASLPVLGLSNKAANEQLEAGEAQQREEDYEGNLEEGANEKTDLLASLDGPPLEDYLQRHTLFPEIEKLYGHGYEITCCTTSPNGKLIASACRSNSSKHAVIRIFNVEKEYQLVSEVLKGHNLTITSLEFSPDGKYLVAVSRDRQLSLWKIKNEAEGTFNLVELNPKAHTRIVWDCSWGPEFQGESFFVTGSRDKSIKLWHVTDSGVNAVSTIKTEEAVTSITCFQQQIINNLLIVATGHENGQISLYSVNMSDESKKFEKVVTFDKEISPSGRVGKLAFSKKLQGGKLLLATGSSDNSVRLYSVSKEALI</sequence>
<dbReference type="PANTHER" id="PTHR44111">
    <property type="entry name" value="ELONGATOR COMPLEX PROTEIN 2"/>
    <property type="match status" value="1"/>
</dbReference>
<reference evidence="12 13" key="1">
    <citation type="submission" date="2016-10" db="EMBL/GenBank/DDBJ databases">
        <authorList>
            <person name="de Groot N.N."/>
        </authorList>
    </citation>
    <scope>NUCLEOTIDE SEQUENCE [LARGE SCALE GENOMIC DNA]</scope>
    <source>
        <strain evidence="12 13">CBS 141442</strain>
    </source>
</reference>
<gene>
    <name evidence="12" type="ORF">SAMEA4029010_CIC11G00000005291</name>
</gene>
<dbReference type="InterPro" id="IPR015943">
    <property type="entry name" value="WD40/YVTN_repeat-like_dom_sf"/>
</dbReference>
<dbReference type="Gene3D" id="2.130.10.10">
    <property type="entry name" value="YVTN repeat-like/Quinoprotein amine dehydrogenase"/>
    <property type="match status" value="4"/>
</dbReference>
<dbReference type="Pfam" id="PF00400">
    <property type="entry name" value="WD40"/>
    <property type="match status" value="5"/>
</dbReference>
<evidence type="ECO:0000256" key="8">
    <source>
        <dbReference type="ARBA" id="ARBA00022694"/>
    </source>
</evidence>
<dbReference type="GO" id="GO:0002098">
    <property type="term" value="P:tRNA wobble uridine modification"/>
    <property type="evidence" value="ECO:0007669"/>
    <property type="project" value="InterPro"/>
</dbReference>
<dbReference type="PANTHER" id="PTHR44111:SF1">
    <property type="entry name" value="ELONGATOR COMPLEX PROTEIN 2"/>
    <property type="match status" value="1"/>
</dbReference>
<keyword evidence="10" id="KW-0539">Nucleus</keyword>
<dbReference type="PRINTS" id="PR00320">
    <property type="entry name" value="GPROTEINBRPT"/>
</dbReference>
<dbReference type="FunFam" id="2.130.10.10:FF:000400">
    <property type="entry name" value="Elongator acetyltransferase complex subunit 2"/>
    <property type="match status" value="1"/>
</dbReference>
<dbReference type="InterPro" id="IPR011043">
    <property type="entry name" value="Gal_Oxase/kelch_b-propeller"/>
</dbReference>
<dbReference type="SUPFAM" id="SSF50978">
    <property type="entry name" value="WD40 repeat-like"/>
    <property type="match status" value="2"/>
</dbReference>
<keyword evidence="9" id="KW-0677">Repeat</keyword>
<evidence type="ECO:0000256" key="4">
    <source>
        <dbReference type="ARBA" id="ARBA00005881"/>
    </source>
</evidence>
<keyword evidence="7 11" id="KW-0853">WD repeat</keyword>
<evidence type="ECO:0000256" key="5">
    <source>
        <dbReference type="ARBA" id="ARBA00020267"/>
    </source>
</evidence>
<evidence type="ECO:0000313" key="13">
    <source>
        <dbReference type="Proteomes" id="UP000182334"/>
    </source>
</evidence>
<dbReference type="PROSITE" id="PS50294">
    <property type="entry name" value="WD_REPEATS_REGION"/>
    <property type="match status" value="3"/>
</dbReference>
<keyword evidence="13" id="KW-1185">Reference proteome</keyword>
<dbReference type="UniPathway" id="UPA00988"/>
<dbReference type="InterPro" id="IPR036322">
    <property type="entry name" value="WD40_repeat_dom_sf"/>
</dbReference>
<evidence type="ECO:0000256" key="2">
    <source>
        <dbReference type="ARBA" id="ARBA00004496"/>
    </source>
</evidence>
<comment type="pathway">
    <text evidence="3">tRNA modification; 5-methoxycarbonylmethyl-2-thiouridine-tRNA biosynthesis.</text>
</comment>
<evidence type="ECO:0000256" key="10">
    <source>
        <dbReference type="ARBA" id="ARBA00023242"/>
    </source>
</evidence>
<dbReference type="SMART" id="SM00320">
    <property type="entry name" value="WD40"/>
    <property type="match status" value="10"/>
</dbReference>
<dbReference type="GO" id="GO:0033588">
    <property type="term" value="C:elongator holoenzyme complex"/>
    <property type="evidence" value="ECO:0007669"/>
    <property type="project" value="InterPro"/>
</dbReference>
<name>A0A1L0BDP0_9ASCO</name>
<evidence type="ECO:0000256" key="3">
    <source>
        <dbReference type="ARBA" id="ARBA00005043"/>
    </source>
</evidence>
<evidence type="ECO:0000256" key="1">
    <source>
        <dbReference type="ARBA" id="ARBA00004123"/>
    </source>
</evidence>